<dbReference type="AlphaFoldDB" id="A0A0E9QW52"/>
<sequence length="38" mass="4284">MKGLLCASSVRSSIINTSEVHTVSVSWRVTDRHMTHRT</sequence>
<reference evidence="1" key="2">
    <citation type="journal article" date="2015" name="Fish Shellfish Immunol.">
        <title>Early steps in the European eel (Anguilla anguilla)-Vibrio vulnificus interaction in the gills: Role of the RtxA13 toxin.</title>
        <authorList>
            <person name="Callol A."/>
            <person name="Pajuelo D."/>
            <person name="Ebbesson L."/>
            <person name="Teles M."/>
            <person name="MacKenzie S."/>
            <person name="Amaro C."/>
        </authorList>
    </citation>
    <scope>NUCLEOTIDE SEQUENCE</scope>
</reference>
<proteinExistence type="predicted"/>
<accession>A0A0E9QW52</accession>
<organism evidence="1">
    <name type="scientific">Anguilla anguilla</name>
    <name type="common">European freshwater eel</name>
    <name type="synonym">Muraena anguilla</name>
    <dbReference type="NCBI Taxonomy" id="7936"/>
    <lineage>
        <taxon>Eukaryota</taxon>
        <taxon>Metazoa</taxon>
        <taxon>Chordata</taxon>
        <taxon>Craniata</taxon>
        <taxon>Vertebrata</taxon>
        <taxon>Euteleostomi</taxon>
        <taxon>Actinopterygii</taxon>
        <taxon>Neopterygii</taxon>
        <taxon>Teleostei</taxon>
        <taxon>Anguilliformes</taxon>
        <taxon>Anguillidae</taxon>
        <taxon>Anguilla</taxon>
    </lineage>
</organism>
<name>A0A0E9QW52_ANGAN</name>
<evidence type="ECO:0000313" key="1">
    <source>
        <dbReference type="EMBL" id="JAH20687.1"/>
    </source>
</evidence>
<protein>
    <submittedName>
        <fullName evidence="1">Uncharacterized protein</fullName>
    </submittedName>
</protein>
<reference evidence="1" key="1">
    <citation type="submission" date="2014-11" db="EMBL/GenBank/DDBJ databases">
        <authorList>
            <person name="Amaro Gonzalez C."/>
        </authorList>
    </citation>
    <scope>NUCLEOTIDE SEQUENCE</scope>
</reference>
<dbReference type="EMBL" id="GBXM01087890">
    <property type="protein sequence ID" value="JAH20687.1"/>
    <property type="molecule type" value="Transcribed_RNA"/>
</dbReference>